<dbReference type="SUPFAM" id="SSF51445">
    <property type="entry name" value="(Trans)glycosidases"/>
    <property type="match status" value="1"/>
</dbReference>
<sequence length="888" mass="100539">MPSQAESFSSPPDWCNLDIIHRNTLAPRAAFFNYSSPSAALLYDPQTSEYVKSLNGQWKFSYAVNPYRAPDGFEQPAFDASAWPEIPVPSHWQLEGYGKPHYTNLPYPFPVDPPHVPLDENPTGSYLRKFTVPNGFRDKQVRLRFEGVDSAFHVWVNGRELGYSQGARNPSEFDVTPFVIFSGENTVAVRVYQWSDGSYLEDQDQWWLSGIFRDVNLIAFPKSHIQDFFVKTLLDENYENAVLRVDLTIEGGGAVTLQLLQNDKSTKVLESSGAPSGDGTLTLELPLENPRKWTAEDPYLYHLVIQLGDQTIAHRVGFRRAEIKNGIFLVNGARIVFRGVNRHEHHPTKGRAVGPELLRHDLLLMKKHNINAIRTSHQPNDTRLYELADELGFWIMDEADLETHGFACVEEAALSPEDKKKPYEERKLITYEAAARWTSDNPVWEKAYVDRMQQMVARDKNHPSIVMWSLGNEAFYGCNHQAMYDWGKRYDPDRVIHYEGDIHAKTVDLFSLMYPELDTLRDFAEKWDGAKPLVLCEFAHAMGNGPGALKEYVELFYKHRCLQGGWVWEWANHGLEHTSPDRKKYYAYGGDFGDEPNDGTFVMDGLVRSDHSIGPGLVEYKKAIEPVQLVSGSIEDGYVAVVNRIAADWDEKLLPLARPHCRSVSWRHDETANTVTVATEHRIAPPILEWAVTAQTEYVFYGTEDGGDAVRISISAKASGKNLPSTFARIGLEFAISSSFQNGQWFGRGPGESYRDKKESQRVGNWEMPIDSLWTEYEVPQEGGNRTDVRWVEFSGFAPETEIPISLHASFVGLPQGGNFTASHFATKDVAEAAHPYQLHRNRREEVFVRLDMDHQGLGTESCGPGALPQYSLIVEEGLQWNWGVILS</sequence>
<dbReference type="FunFam" id="3.20.20.80:FF:000018">
    <property type="entry name" value="Beta-galactosidase"/>
    <property type="match status" value="1"/>
</dbReference>
<evidence type="ECO:0000256" key="6">
    <source>
        <dbReference type="ARBA" id="ARBA00032230"/>
    </source>
</evidence>
<dbReference type="SMART" id="SM01038">
    <property type="entry name" value="Bgal_small_N"/>
    <property type="match status" value="1"/>
</dbReference>
<dbReference type="VEuPathDB" id="FungiDB:MPH_03008"/>
<protein>
    <recommendedName>
        <fullName evidence="3">beta-galactosidase</fullName>
        <ecNumber evidence="3">3.2.1.23</ecNumber>
    </recommendedName>
    <alternativeName>
        <fullName evidence="6">Lactase</fullName>
    </alternativeName>
</protein>
<dbReference type="InterPro" id="IPR017853">
    <property type="entry name" value="GH"/>
</dbReference>
<dbReference type="eggNOG" id="KOG2024">
    <property type="taxonomic scope" value="Eukaryota"/>
</dbReference>
<dbReference type="AlphaFoldDB" id="K2S3T8"/>
<keyword evidence="5" id="KW-0326">Glycosidase</keyword>
<dbReference type="InterPro" id="IPR013783">
    <property type="entry name" value="Ig-like_fold"/>
</dbReference>
<dbReference type="Pfam" id="PF02836">
    <property type="entry name" value="Glyco_hydro_2_C"/>
    <property type="match status" value="1"/>
</dbReference>
<dbReference type="Gene3D" id="3.20.20.80">
    <property type="entry name" value="Glycosidases"/>
    <property type="match status" value="1"/>
</dbReference>
<dbReference type="Gene3D" id="2.60.40.10">
    <property type="entry name" value="Immunoglobulins"/>
    <property type="match status" value="1"/>
</dbReference>
<feature type="domain" description="Beta galactosidase small chain/" evidence="7">
    <location>
        <begin position="612"/>
        <end position="888"/>
    </location>
</feature>
<evidence type="ECO:0000313" key="9">
    <source>
        <dbReference type="Proteomes" id="UP000007129"/>
    </source>
</evidence>
<dbReference type="InterPro" id="IPR006101">
    <property type="entry name" value="Glyco_hydro_2"/>
</dbReference>
<reference evidence="8 9" key="1">
    <citation type="journal article" date="2012" name="BMC Genomics">
        <title>Tools to kill: Genome of one of the most destructive plant pathogenic fungi Macrophomina phaseolina.</title>
        <authorList>
            <person name="Islam M.S."/>
            <person name="Haque M.S."/>
            <person name="Islam M.M."/>
            <person name="Emdad E.M."/>
            <person name="Halim A."/>
            <person name="Hossen Q.M.M."/>
            <person name="Hossain M.Z."/>
            <person name="Ahmed B."/>
            <person name="Rahim S."/>
            <person name="Rahman M.S."/>
            <person name="Alam M.M."/>
            <person name="Hou S."/>
            <person name="Wan X."/>
            <person name="Saito J.A."/>
            <person name="Alam M."/>
        </authorList>
    </citation>
    <scope>NUCLEOTIDE SEQUENCE [LARGE SCALE GENOMIC DNA]</scope>
    <source>
        <strain evidence="8 9">MS6</strain>
    </source>
</reference>
<evidence type="ECO:0000256" key="5">
    <source>
        <dbReference type="ARBA" id="ARBA00023295"/>
    </source>
</evidence>
<keyword evidence="4 8" id="KW-0378">Hydrolase</keyword>
<dbReference type="Pfam" id="PF02929">
    <property type="entry name" value="Bgal_small_N"/>
    <property type="match status" value="1"/>
</dbReference>
<dbReference type="Pfam" id="PF00703">
    <property type="entry name" value="Glyco_hydro_2"/>
    <property type="match status" value="1"/>
</dbReference>
<dbReference type="Gene3D" id="2.60.120.260">
    <property type="entry name" value="Galactose-binding domain-like"/>
    <property type="match status" value="1"/>
</dbReference>
<dbReference type="SUPFAM" id="SSF49785">
    <property type="entry name" value="Galactose-binding domain-like"/>
    <property type="match status" value="1"/>
</dbReference>
<dbReference type="GO" id="GO:0009341">
    <property type="term" value="C:beta-galactosidase complex"/>
    <property type="evidence" value="ECO:0007669"/>
    <property type="project" value="InterPro"/>
</dbReference>
<dbReference type="InterPro" id="IPR023232">
    <property type="entry name" value="Glyco_hydro_2_AS"/>
</dbReference>
<dbReference type="InterPro" id="IPR036156">
    <property type="entry name" value="Beta-gal/glucu_dom_sf"/>
</dbReference>
<organism evidence="8 9">
    <name type="scientific">Macrophomina phaseolina (strain MS6)</name>
    <name type="common">Charcoal rot fungus</name>
    <dbReference type="NCBI Taxonomy" id="1126212"/>
    <lineage>
        <taxon>Eukaryota</taxon>
        <taxon>Fungi</taxon>
        <taxon>Dikarya</taxon>
        <taxon>Ascomycota</taxon>
        <taxon>Pezizomycotina</taxon>
        <taxon>Dothideomycetes</taxon>
        <taxon>Dothideomycetes incertae sedis</taxon>
        <taxon>Botryosphaeriales</taxon>
        <taxon>Botryosphaeriaceae</taxon>
        <taxon>Macrophomina</taxon>
    </lineage>
</organism>
<dbReference type="GO" id="GO:0004565">
    <property type="term" value="F:beta-galactosidase activity"/>
    <property type="evidence" value="ECO:0007669"/>
    <property type="project" value="UniProtKB-EC"/>
</dbReference>
<dbReference type="PRINTS" id="PR00132">
    <property type="entry name" value="GLHYDRLASE2"/>
</dbReference>
<evidence type="ECO:0000256" key="1">
    <source>
        <dbReference type="ARBA" id="ARBA00001412"/>
    </source>
</evidence>
<dbReference type="PROSITE" id="PS00608">
    <property type="entry name" value="GLYCOSYL_HYDROL_F2_2"/>
    <property type="match status" value="1"/>
</dbReference>
<dbReference type="Proteomes" id="UP000007129">
    <property type="component" value="Unassembled WGS sequence"/>
</dbReference>
<dbReference type="InterPro" id="IPR050347">
    <property type="entry name" value="Bact_Beta-galactosidase"/>
</dbReference>
<dbReference type="GO" id="GO:0030246">
    <property type="term" value="F:carbohydrate binding"/>
    <property type="evidence" value="ECO:0007669"/>
    <property type="project" value="InterPro"/>
</dbReference>
<gene>
    <name evidence="8" type="ORF">MPH_03008</name>
</gene>
<evidence type="ECO:0000313" key="8">
    <source>
        <dbReference type="EMBL" id="EKG19697.1"/>
    </source>
</evidence>
<proteinExistence type="inferred from homology"/>
<accession>K2S3T8</accession>
<evidence type="ECO:0000256" key="2">
    <source>
        <dbReference type="ARBA" id="ARBA00007401"/>
    </source>
</evidence>
<dbReference type="InterPro" id="IPR008979">
    <property type="entry name" value="Galactose-bd-like_sf"/>
</dbReference>
<evidence type="ECO:0000256" key="3">
    <source>
        <dbReference type="ARBA" id="ARBA00012756"/>
    </source>
</evidence>
<dbReference type="STRING" id="1126212.K2S3T8"/>
<comment type="catalytic activity">
    <reaction evidence="1">
        <text>Hydrolysis of terminal non-reducing beta-D-galactose residues in beta-D-galactosides.</text>
        <dbReference type="EC" id="3.2.1.23"/>
    </reaction>
</comment>
<evidence type="ECO:0000256" key="4">
    <source>
        <dbReference type="ARBA" id="ARBA00022801"/>
    </source>
</evidence>
<dbReference type="GO" id="GO:0005990">
    <property type="term" value="P:lactose catabolic process"/>
    <property type="evidence" value="ECO:0007669"/>
    <property type="project" value="TreeGrafter"/>
</dbReference>
<dbReference type="SUPFAM" id="SSF49303">
    <property type="entry name" value="beta-Galactosidase/glucuronidase domain"/>
    <property type="match status" value="1"/>
</dbReference>
<dbReference type="InterPro" id="IPR006103">
    <property type="entry name" value="Glyco_hydro_2_cat"/>
</dbReference>
<dbReference type="PANTHER" id="PTHR46323:SF2">
    <property type="entry name" value="BETA-GALACTOSIDASE"/>
    <property type="match status" value="1"/>
</dbReference>
<dbReference type="PANTHER" id="PTHR46323">
    <property type="entry name" value="BETA-GALACTOSIDASE"/>
    <property type="match status" value="1"/>
</dbReference>
<dbReference type="EC" id="3.2.1.23" evidence="3"/>
<dbReference type="SUPFAM" id="SSF74650">
    <property type="entry name" value="Galactose mutarotase-like"/>
    <property type="match status" value="1"/>
</dbReference>
<dbReference type="Pfam" id="PF02837">
    <property type="entry name" value="Glyco_hydro_2_N"/>
    <property type="match status" value="1"/>
</dbReference>
<dbReference type="HOGENOM" id="CLU_002346_0_0_1"/>
<dbReference type="EMBL" id="AHHD01000156">
    <property type="protein sequence ID" value="EKG19697.1"/>
    <property type="molecule type" value="Genomic_DNA"/>
</dbReference>
<dbReference type="InterPro" id="IPR014718">
    <property type="entry name" value="GH-type_carb-bd"/>
</dbReference>
<dbReference type="OrthoDB" id="408320at2759"/>
<dbReference type="InParanoid" id="K2S3T8"/>
<comment type="similarity">
    <text evidence="2">Belongs to the glycosyl hydrolase 2 family.</text>
</comment>
<name>K2S3T8_MACPH</name>
<comment type="caution">
    <text evidence="8">The sequence shown here is derived from an EMBL/GenBank/DDBJ whole genome shotgun (WGS) entry which is preliminary data.</text>
</comment>
<dbReference type="InterPro" id="IPR011013">
    <property type="entry name" value="Gal_mutarotase_sf_dom"/>
</dbReference>
<dbReference type="InterPro" id="IPR006102">
    <property type="entry name" value="Ig-like_GH2"/>
</dbReference>
<dbReference type="InterPro" id="IPR004199">
    <property type="entry name" value="B-gal_small/dom_5"/>
</dbReference>
<dbReference type="Gene3D" id="2.70.98.10">
    <property type="match status" value="1"/>
</dbReference>
<dbReference type="InterPro" id="IPR006104">
    <property type="entry name" value="Glyco_hydro_2_N"/>
</dbReference>
<evidence type="ECO:0000259" key="7">
    <source>
        <dbReference type="SMART" id="SM01038"/>
    </source>
</evidence>